<dbReference type="EMBL" id="KN610513">
    <property type="protein sequence ID" value="KHJ77690.1"/>
    <property type="molecule type" value="Genomic_DNA"/>
</dbReference>
<keyword evidence="4" id="KW-1185">Reference proteome</keyword>
<dbReference type="AlphaFoldDB" id="A0A0B1S3C6"/>
<reference evidence="3 4" key="1">
    <citation type="submission" date="2014-03" db="EMBL/GenBank/DDBJ databases">
        <title>Draft genome of the hookworm Oesophagostomum dentatum.</title>
        <authorList>
            <person name="Mitreva M."/>
        </authorList>
    </citation>
    <scope>NUCLEOTIDE SEQUENCE [LARGE SCALE GENOMIC DNA]</scope>
    <source>
        <strain evidence="3 4">OD-Hann</strain>
    </source>
</reference>
<protein>
    <submittedName>
        <fullName evidence="3">Uncharacterized protein</fullName>
    </submittedName>
</protein>
<feature type="signal peptide" evidence="2">
    <location>
        <begin position="1"/>
        <end position="18"/>
    </location>
</feature>
<evidence type="ECO:0000313" key="4">
    <source>
        <dbReference type="Proteomes" id="UP000053660"/>
    </source>
</evidence>
<keyword evidence="2" id="KW-0732">Signal</keyword>
<gene>
    <name evidence="3" type="ORF">OESDEN_22690</name>
</gene>
<feature type="compositionally biased region" description="Basic and acidic residues" evidence="1">
    <location>
        <begin position="29"/>
        <end position="66"/>
    </location>
</feature>
<feature type="region of interest" description="Disordered" evidence="1">
    <location>
        <begin position="22"/>
        <end position="84"/>
    </location>
</feature>
<dbReference type="Proteomes" id="UP000053660">
    <property type="component" value="Unassembled WGS sequence"/>
</dbReference>
<proteinExistence type="predicted"/>
<feature type="chain" id="PRO_5002064291" evidence="2">
    <location>
        <begin position="19"/>
        <end position="120"/>
    </location>
</feature>
<name>A0A0B1S3C6_OESDE</name>
<evidence type="ECO:0000256" key="2">
    <source>
        <dbReference type="SAM" id="SignalP"/>
    </source>
</evidence>
<evidence type="ECO:0000313" key="3">
    <source>
        <dbReference type="EMBL" id="KHJ77690.1"/>
    </source>
</evidence>
<organism evidence="3 4">
    <name type="scientific">Oesophagostomum dentatum</name>
    <name type="common">Nodular worm</name>
    <dbReference type="NCBI Taxonomy" id="61180"/>
    <lineage>
        <taxon>Eukaryota</taxon>
        <taxon>Metazoa</taxon>
        <taxon>Ecdysozoa</taxon>
        <taxon>Nematoda</taxon>
        <taxon>Chromadorea</taxon>
        <taxon>Rhabditida</taxon>
        <taxon>Rhabditina</taxon>
        <taxon>Rhabditomorpha</taxon>
        <taxon>Strongyloidea</taxon>
        <taxon>Strongylidae</taxon>
        <taxon>Oesophagostomum</taxon>
    </lineage>
</organism>
<dbReference type="OrthoDB" id="5841646at2759"/>
<feature type="non-terminal residue" evidence="3">
    <location>
        <position position="1"/>
    </location>
</feature>
<evidence type="ECO:0000256" key="1">
    <source>
        <dbReference type="SAM" id="MobiDB-lite"/>
    </source>
</evidence>
<sequence>VGILVLCVVCGWTFRPLAFREANEDEDSNETHSVKKSEAAKPEESAALLRNEKRPSPPEEIKEAKSLTEVGPAAEEQPLERRRCDTVGERSVGYLNKKDVFYTGSITNVAEFAEHPDRYR</sequence>
<accession>A0A0B1S3C6</accession>